<keyword evidence="2" id="KW-0804">Transcription</keyword>
<dbReference type="InterPro" id="IPR018060">
    <property type="entry name" value="HTH_AraC"/>
</dbReference>
<dbReference type="Gene3D" id="1.10.10.60">
    <property type="entry name" value="Homeodomain-like"/>
    <property type="match status" value="1"/>
</dbReference>
<dbReference type="InterPro" id="IPR009057">
    <property type="entry name" value="Homeodomain-like_sf"/>
</dbReference>
<dbReference type="STRING" id="695939.SAMN00790413_05786"/>
<keyword evidence="4" id="KW-0238">DNA-binding</keyword>
<dbReference type="PANTHER" id="PTHR43436:SF2">
    <property type="entry name" value="ARAC_XYLS FAMILY TRANSCRIPTIONAL REGULATOR"/>
    <property type="match status" value="1"/>
</dbReference>
<dbReference type="Pfam" id="PF12833">
    <property type="entry name" value="HTH_18"/>
    <property type="match status" value="1"/>
</dbReference>
<sequence length="313" mass="34354">MTPSAVHLAPSPEELSRLAGLIRTYAPYDGDFPLRLPGVAVARSAHVNQHLQHTVQQPALCLVAQGNKSVRIGPDKYEYDPQRLMVYSVQLPVAFQVTQASVAEPFLTFKLDLDPRRIASLSLKIFPDGVHRVQENRGVHQTHSNGAVVNAASRLLEVMGNDREAALIGPLVVDELLIRLLMSPVGAQVAQLGQAESRVGRIARAIDWIQAHYDEPLEVEALAELAHMGVSTFHAHFKAVTSMSPLQFQKHVRLQEARRLLMSSPVDATTASRQVGYQSASQFSREYGRLFGSTPSQDLARLREPGGQPLATL</sequence>
<dbReference type="Proteomes" id="UP000192582">
    <property type="component" value="Unassembled WGS sequence"/>
</dbReference>
<dbReference type="GO" id="GO:0003700">
    <property type="term" value="F:DNA-binding transcription factor activity"/>
    <property type="evidence" value="ECO:0007669"/>
    <property type="project" value="InterPro"/>
</dbReference>
<dbReference type="OrthoDB" id="34150at2"/>
<reference evidence="4 5" key="1">
    <citation type="submission" date="2017-04" db="EMBL/GenBank/DDBJ databases">
        <authorList>
            <person name="Afonso C.L."/>
            <person name="Miller P.J."/>
            <person name="Scott M.A."/>
            <person name="Spackman E."/>
            <person name="Goraichik I."/>
            <person name="Dimitrov K.M."/>
            <person name="Suarez D.L."/>
            <person name="Swayne D.E."/>
        </authorList>
    </citation>
    <scope>NUCLEOTIDE SEQUENCE [LARGE SCALE GENOMIC DNA]</scope>
    <source>
        <strain evidence="4 5">KR-140</strain>
    </source>
</reference>
<dbReference type="AlphaFoldDB" id="A0A1W1UDG8"/>
<name>A0A1W1UDG8_9DEIO</name>
<keyword evidence="1" id="KW-0805">Transcription regulation</keyword>
<proteinExistence type="predicted"/>
<protein>
    <submittedName>
        <fullName evidence="4">AraC-type DNA-binding protein</fullName>
    </submittedName>
</protein>
<organism evidence="4 5">
    <name type="scientific">Deinococcus hopiensis KR-140</name>
    <dbReference type="NCBI Taxonomy" id="695939"/>
    <lineage>
        <taxon>Bacteria</taxon>
        <taxon>Thermotogati</taxon>
        <taxon>Deinococcota</taxon>
        <taxon>Deinococci</taxon>
        <taxon>Deinococcales</taxon>
        <taxon>Deinococcaceae</taxon>
        <taxon>Deinococcus</taxon>
    </lineage>
</organism>
<evidence type="ECO:0000259" key="3">
    <source>
        <dbReference type="PROSITE" id="PS01124"/>
    </source>
</evidence>
<dbReference type="SUPFAM" id="SSF46689">
    <property type="entry name" value="Homeodomain-like"/>
    <property type="match status" value="2"/>
</dbReference>
<dbReference type="InterPro" id="IPR009594">
    <property type="entry name" value="Tscrpt_reg_HTH_AraC_N"/>
</dbReference>
<gene>
    <name evidence="4" type="ORF">SAMN00790413_05786</name>
</gene>
<feature type="domain" description="HTH araC/xylS-type" evidence="3">
    <location>
        <begin position="203"/>
        <end position="301"/>
    </location>
</feature>
<dbReference type="PANTHER" id="PTHR43436">
    <property type="entry name" value="ARAC-FAMILY TRANSCRIPTIONAL REGULATOR"/>
    <property type="match status" value="1"/>
</dbReference>
<evidence type="ECO:0000313" key="5">
    <source>
        <dbReference type="Proteomes" id="UP000192582"/>
    </source>
</evidence>
<evidence type="ECO:0000313" key="4">
    <source>
        <dbReference type="EMBL" id="SMB79138.1"/>
    </source>
</evidence>
<dbReference type="Pfam" id="PF06719">
    <property type="entry name" value="AraC_N"/>
    <property type="match status" value="1"/>
</dbReference>
<evidence type="ECO:0000256" key="2">
    <source>
        <dbReference type="ARBA" id="ARBA00023163"/>
    </source>
</evidence>
<dbReference type="RefSeq" id="WP_084045416.1">
    <property type="nucleotide sequence ID" value="NZ_FWWU01000003.1"/>
</dbReference>
<keyword evidence="5" id="KW-1185">Reference proteome</keyword>
<dbReference type="PROSITE" id="PS01124">
    <property type="entry name" value="HTH_ARAC_FAMILY_2"/>
    <property type="match status" value="1"/>
</dbReference>
<evidence type="ECO:0000256" key="1">
    <source>
        <dbReference type="ARBA" id="ARBA00023015"/>
    </source>
</evidence>
<dbReference type="SMART" id="SM00342">
    <property type="entry name" value="HTH_ARAC"/>
    <property type="match status" value="1"/>
</dbReference>
<dbReference type="EMBL" id="FWWU01000003">
    <property type="protein sequence ID" value="SMB79138.1"/>
    <property type="molecule type" value="Genomic_DNA"/>
</dbReference>
<accession>A0A1W1UDG8</accession>
<dbReference type="GO" id="GO:0043565">
    <property type="term" value="F:sequence-specific DNA binding"/>
    <property type="evidence" value="ECO:0007669"/>
    <property type="project" value="InterPro"/>
</dbReference>